<dbReference type="InterPro" id="IPR046350">
    <property type="entry name" value="Cystatin_sf"/>
</dbReference>
<reference evidence="4" key="1">
    <citation type="submission" date="2022-11" db="UniProtKB">
        <authorList>
            <consortium name="WormBaseParasite"/>
        </authorList>
    </citation>
    <scope>IDENTIFICATION</scope>
</reference>
<dbReference type="Pfam" id="PF00031">
    <property type="entry name" value="Cystatin"/>
    <property type="match status" value="1"/>
</dbReference>
<protein>
    <submittedName>
        <fullName evidence="4">Cystatin domain-containing protein</fullName>
    </submittedName>
</protein>
<name>A0A915IK60_ROMCU</name>
<evidence type="ECO:0000259" key="2">
    <source>
        <dbReference type="Pfam" id="PF00031"/>
    </source>
</evidence>
<keyword evidence="1" id="KW-0732">Signal</keyword>
<dbReference type="CDD" id="cd00042">
    <property type="entry name" value="CY"/>
    <property type="match status" value="1"/>
</dbReference>
<evidence type="ECO:0000256" key="1">
    <source>
        <dbReference type="SAM" id="SignalP"/>
    </source>
</evidence>
<keyword evidence="3" id="KW-1185">Reference proteome</keyword>
<proteinExistence type="predicted"/>
<evidence type="ECO:0000313" key="3">
    <source>
        <dbReference type="Proteomes" id="UP000887565"/>
    </source>
</evidence>
<dbReference type="Proteomes" id="UP000887565">
    <property type="component" value="Unplaced"/>
</dbReference>
<dbReference type="InterPro" id="IPR000010">
    <property type="entry name" value="Cystatin_dom"/>
</dbReference>
<feature type="signal peptide" evidence="1">
    <location>
        <begin position="1"/>
        <end position="20"/>
    </location>
</feature>
<dbReference type="Gene3D" id="3.10.450.10">
    <property type="match status" value="1"/>
</dbReference>
<dbReference type="GO" id="GO:0004869">
    <property type="term" value="F:cysteine-type endopeptidase inhibitor activity"/>
    <property type="evidence" value="ECO:0007669"/>
    <property type="project" value="InterPro"/>
</dbReference>
<dbReference type="SUPFAM" id="SSF54403">
    <property type="entry name" value="Cystatin/monellin"/>
    <property type="match status" value="1"/>
</dbReference>
<feature type="domain" description="Cystatin" evidence="2">
    <location>
        <begin position="123"/>
        <end position="181"/>
    </location>
</feature>
<organism evidence="3 4">
    <name type="scientific">Romanomermis culicivorax</name>
    <name type="common">Nematode worm</name>
    <dbReference type="NCBI Taxonomy" id="13658"/>
    <lineage>
        <taxon>Eukaryota</taxon>
        <taxon>Metazoa</taxon>
        <taxon>Ecdysozoa</taxon>
        <taxon>Nematoda</taxon>
        <taxon>Enoplea</taxon>
        <taxon>Dorylaimia</taxon>
        <taxon>Mermithida</taxon>
        <taxon>Mermithoidea</taxon>
        <taxon>Mermithidae</taxon>
        <taxon>Romanomermis</taxon>
    </lineage>
</organism>
<accession>A0A915IK60</accession>
<dbReference type="WBParaSite" id="nRc.2.0.1.t13787-RA">
    <property type="protein sequence ID" value="nRc.2.0.1.t13787-RA"/>
    <property type="gene ID" value="nRc.2.0.1.g13787"/>
</dbReference>
<feature type="chain" id="PRO_5037356585" evidence="1">
    <location>
        <begin position="21"/>
        <end position="210"/>
    </location>
</feature>
<evidence type="ECO:0000313" key="4">
    <source>
        <dbReference type="WBParaSite" id="nRc.2.0.1.t13787-RA"/>
    </source>
</evidence>
<dbReference type="AlphaFoldDB" id="A0A915IK60"/>
<sequence>MIIYYCLLLIVVQLLPKSLNLLISDGSPSDLPTLPIGRTNLAGVSIGILQKSYNGCHTSRMEDMICYEDNDEIDESHVDAAKSITRENKLSLRILLIFNLSYVNGTEGGRNGVNLTDPEQRVGFERLAVYAVELIEYQQRDQNLPNFSVVRIKSAATQVVAGAAYDIIFYAGEKMCANEQVAVDYMVQNADASSLVKLLQLCSCLCSHVT</sequence>